<dbReference type="SUPFAM" id="SSF52833">
    <property type="entry name" value="Thioredoxin-like"/>
    <property type="match status" value="1"/>
</dbReference>
<dbReference type="EMBL" id="JAKLTR010000007">
    <property type="protein sequence ID" value="MCG2615078.1"/>
    <property type="molecule type" value="Genomic_DNA"/>
</dbReference>
<comment type="caution">
    <text evidence="2">The sequence shown here is derived from an EMBL/GenBank/DDBJ whole genome shotgun (WGS) entry which is preliminary data.</text>
</comment>
<gene>
    <name evidence="2" type="ORF">LZZ85_12335</name>
</gene>
<dbReference type="Pfam" id="PF07689">
    <property type="entry name" value="KaiB"/>
    <property type="match status" value="1"/>
</dbReference>
<evidence type="ECO:0000313" key="2">
    <source>
        <dbReference type="EMBL" id="MCG2615078.1"/>
    </source>
</evidence>
<keyword evidence="3" id="KW-1185">Reference proteome</keyword>
<dbReference type="InterPro" id="IPR039022">
    <property type="entry name" value="KaiB-like"/>
</dbReference>
<dbReference type="Gene3D" id="3.40.30.10">
    <property type="entry name" value="Glutaredoxin"/>
    <property type="match status" value="1"/>
</dbReference>
<dbReference type="PANTHER" id="PTHR41709:SF2">
    <property type="entry name" value="CIRCADIAN CLOCK PROTEIN KAIB2"/>
    <property type="match status" value="1"/>
</dbReference>
<organism evidence="2 3">
    <name type="scientific">Terrimonas ginsenosidimutans</name>
    <dbReference type="NCBI Taxonomy" id="2908004"/>
    <lineage>
        <taxon>Bacteria</taxon>
        <taxon>Pseudomonadati</taxon>
        <taxon>Bacteroidota</taxon>
        <taxon>Chitinophagia</taxon>
        <taxon>Chitinophagales</taxon>
        <taxon>Chitinophagaceae</taxon>
        <taxon>Terrimonas</taxon>
    </lineage>
</organism>
<dbReference type="PANTHER" id="PTHR41709">
    <property type="entry name" value="KAIB-LIKE PROTEIN 1"/>
    <property type="match status" value="1"/>
</dbReference>
<proteinExistence type="predicted"/>
<protein>
    <submittedName>
        <fullName evidence="2">Circadian clock KaiB family protein</fullName>
    </submittedName>
</protein>
<reference evidence="2" key="1">
    <citation type="submission" date="2022-01" db="EMBL/GenBank/DDBJ databases">
        <authorList>
            <person name="Jo J.-H."/>
            <person name="Im W.-T."/>
        </authorList>
    </citation>
    <scope>NUCLEOTIDE SEQUENCE</scope>
    <source>
        <strain evidence="2">NA20</strain>
    </source>
</reference>
<evidence type="ECO:0000259" key="1">
    <source>
        <dbReference type="SMART" id="SM01248"/>
    </source>
</evidence>
<dbReference type="SMART" id="SM01248">
    <property type="entry name" value="KaiB"/>
    <property type="match status" value="1"/>
</dbReference>
<dbReference type="Proteomes" id="UP001165367">
    <property type="component" value="Unassembled WGS sequence"/>
</dbReference>
<sequence length="106" mass="12013">MSSQTGNNETDEIHEESVYSLRLFVAGTSTTSLRAITNLNKILEENLKSRYNLEIIDIYQQPGLAEQENISAVPLLVKYAPYPKRFLVGDMSDKQRVLRGLGIIHF</sequence>
<dbReference type="RefSeq" id="WP_237872096.1">
    <property type="nucleotide sequence ID" value="NZ_JAKLTR010000007.1"/>
</dbReference>
<accession>A0ABS9KRX0</accession>
<feature type="domain" description="KaiB" evidence="1">
    <location>
        <begin position="22"/>
        <end position="103"/>
    </location>
</feature>
<dbReference type="InterPro" id="IPR036249">
    <property type="entry name" value="Thioredoxin-like_sf"/>
</dbReference>
<dbReference type="InterPro" id="IPR011649">
    <property type="entry name" value="KaiB_domain"/>
</dbReference>
<evidence type="ECO:0000313" key="3">
    <source>
        <dbReference type="Proteomes" id="UP001165367"/>
    </source>
</evidence>
<name>A0ABS9KRX0_9BACT</name>
<dbReference type="CDD" id="cd02978">
    <property type="entry name" value="KaiB_like"/>
    <property type="match status" value="1"/>
</dbReference>